<protein>
    <submittedName>
        <fullName evidence="2">DNA-binding protein</fullName>
    </submittedName>
</protein>
<proteinExistence type="predicted"/>
<reference evidence="2 3" key="1">
    <citation type="submission" date="2015-07" db="EMBL/GenBank/DDBJ databases">
        <title>Acinetobacter yuneri, a novel member of Acinetobacter calcoaceticus-Acinetobacter baumannii complex isolated from clinical specimen.</title>
        <authorList>
            <person name="Yu Y."/>
        </authorList>
    </citation>
    <scope>NUCLEOTIDE SEQUENCE [LARGE SCALE GENOMIC DNA]</scope>
    <source>
        <strain evidence="2 3">A362</strain>
    </source>
</reference>
<dbReference type="InterPro" id="IPR041657">
    <property type="entry name" value="HTH_17"/>
</dbReference>
<dbReference type="AlphaFoldDB" id="A0A1V2UQD7"/>
<dbReference type="Proteomes" id="UP000189376">
    <property type="component" value="Unassembled WGS sequence"/>
</dbReference>
<organism evidence="2 3">
    <name type="scientific">Acinetobacter genomosp. 33YU</name>
    <dbReference type="NCBI Taxonomy" id="1675530"/>
    <lineage>
        <taxon>Bacteria</taxon>
        <taxon>Pseudomonadati</taxon>
        <taxon>Pseudomonadota</taxon>
        <taxon>Gammaproteobacteria</taxon>
        <taxon>Moraxellales</taxon>
        <taxon>Moraxellaceae</taxon>
        <taxon>Acinetobacter</taxon>
    </lineage>
</organism>
<dbReference type="Pfam" id="PF12728">
    <property type="entry name" value="HTH_17"/>
    <property type="match status" value="1"/>
</dbReference>
<keyword evidence="3" id="KW-1185">Reference proteome</keyword>
<evidence type="ECO:0000259" key="1">
    <source>
        <dbReference type="Pfam" id="PF12728"/>
    </source>
</evidence>
<accession>A0A1V2UQD7</accession>
<evidence type="ECO:0000313" key="3">
    <source>
        <dbReference type="Proteomes" id="UP000189376"/>
    </source>
</evidence>
<gene>
    <name evidence="2" type="ORF">AC058_18480</name>
</gene>
<name>A0A1V2UQD7_9GAMM</name>
<dbReference type="RefSeq" id="WP_077170196.1">
    <property type="nucleotide sequence ID" value="NZ_LFZS01000026.1"/>
</dbReference>
<dbReference type="GO" id="GO:0003677">
    <property type="term" value="F:DNA binding"/>
    <property type="evidence" value="ECO:0007669"/>
    <property type="project" value="UniProtKB-KW"/>
</dbReference>
<evidence type="ECO:0000313" key="2">
    <source>
        <dbReference type="EMBL" id="ONN51842.1"/>
    </source>
</evidence>
<keyword evidence="2" id="KW-0238">DNA-binding</keyword>
<comment type="caution">
    <text evidence="2">The sequence shown here is derived from an EMBL/GenBank/DDBJ whole genome shotgun (WGS) entry which is preliminary data.</text>
</comment>
<feature type="domain" description="Helix-turn-helix" evidence="1">
    <location>
        <begin position="26"/>
        <end position="76"/>
    </location>
</feature>
<dbReference type="EMBL" id="LFZS01000026">
    <property type="protein sequence ID" value="ONN51842.1"/>
    <property type="molecule type" value="Genomic_DNA"/>
</dbReference>
<sequence>MKEMKCINKQAEIDKFNAATDNEEFSPESLAAILDVSTSWLQKKRCEGGGIPFSKVHYRKIFYKKSDVLAYIERHRIQSTSQMAV</sequence>